<feature type="repeat" description="WD" evidence="3">
    <location>
        <begin position="593"/>
        <end position="619"/>
    </location>
</feature>
<evidence type="ECO:0000256" key="3">
    <source>
        <dbReference type="PROSITE-ProRule" id="PRU00221"/>
    </source>
</evidence>
<keyword evidence="6" id="KW-1185">Reference proteome</keyword>
<keyword evidence="1 3" id="KW-0853">WD repeat</keyword>
<dbReference type="OrthoDB" id="538223at2759"/>
<gene>
    <name evidence="5" type="ORF">BS47DRAFT_1402150</name>
</gene>
<dbReference type="GO" id="GO:0005634">
    <property type="term" value="C:nucleus"/>
    <property type="evidence" value="ECO:0007669"/>
    <property type="project" value="TreeGrafter"/>
</dbReference>
<dbReference type="PANTHER" id="PTHR22847:SF637">
    <property type="entry name" value="WD REPEAT DOMAIN 5B"/>
    <property type="match status" value="1"/>
</dbReference>
<dbReference type="SUPFAM" id="SSF50978">
    <property type="entry name" value="WD40 repeat-like"/>
    <property type="match status" value="1"/>
</dbReference>
<evidence type="ECO:0000256" key="1">
    <source>
        <dbReference type="ARBA" id="ARBA00022574"/>
    </source>
</evidence>
<proteinExistence type="predicted"/>
<dbReference type="SMART" id="SM00320">
    <property type="entry name" value="WD40"/>
    <property type="match status" value="5"/>
</dbReference>
<reference evidence="5" key="1">
    <citation type="journal article" date="2020" name="Nat. Commun.">
        <title>Large-scale genome sequencing of mycorrhizal fungi provides insights into the early evolution of symbiotic traits.</title>
        <authorList>
            <person name="Miyauchi S."/>
            <person name="Kiss E."/>
            <person name="Kuo A."/>
            <person name="Drula E."/>
            <person name="Kohler A."/>
            <person name="Sanchez-Garcia M."/>
            <person name="Morin E."/>
            <person name="Andreopoulos B."/>
            <person name="Barry K.W."/>
            <person name="Bonito G."/>
            <person name="Buee M."/>
            <person name="Carver A."/>
            <person name="Chen C."/>
            <person name="Cichocki N."/>
            <person name="Clum A."/>
            <person name="Culley D."/>
            <person name="Crous P.W."/>
            <person name="Fauchery L."/>
            <person name="Girlanda M."/>
            <person name="Hayes R.D."/>
            <person name="Keri Z."/>
            <person name="LaButti K."/>
            <person name="Lipzen A."/>
            <person name="Lombard V."/>
            <person name="Magnuson J."/>
            <person name="Maillard F."/>
            <person name="Murat C."/>
            <person name="Nolan M."/>
            <person name="Ohm R.A."/>
            <person name="Pangilinan J."/>
            <person name="Pereira M.F."/>
            <person name="Perotto S."/>
            <person name="Peter M."/>
            <person name="Pfister S."/>
            <person name="Riley R."/>
            <person name="Sitrit Y."/>
            <person name="Stielow J.B."/>
            <person name="Szollosi G."/>
            <person name="Zifcakova L."/>
            <person name="Stursova M."/>
            <person name="Spatafora J.W."/>
            <person name="Tedersoo L."/>
            <person name="Vaario L.M."/>
            <person name="Yamada A."/>
            <person name="Yan M."/>
            <person name="Wang P."/>
            <person name="Xu J."/>
            <person name="Bruns T."/>
            <person name="Baldrian P."/>
            <person name="Vilgalys R."/>
            <person name="Dunand C."/>
            <person name="Henrissat B."/>
            <person name="Grigoriev I.V."/>
            <person name="Hibbett D."/>
            <person name="Nagy L.G."/>
            <person name="Martin F.M."/>
        </authorList>
    </citation>
    <scope>NUCLEOTIDE SEQUENCE</scope>
    <source>
        <strain evidence="5">UP504</strain>
    </source>
</reference>
<dbReference type="PROSITE" id="PS50294">
    <property type="entry name" value="WD_REPEATS_REGION"/>
    <property type="match status" value="2"/>
</dbReference>
<dbReference type="InterPro" id="IPR019775">
    <property type="entry name" value="WD40_repeat_CS"/>
</dbReference>
<feature type="domain" description="Nephrocystin 3-like N-terminal" evidence="4">
    <location>
        <begin position="3"/>
        <end position="86"/>
    </location>
</feature>
<feature type="repeat" description="WD" evidence="3">
    <location>
        <begin position="493"/>
        <end position="534"/>
    </location>
</feature>
<dbReference type="InterPro" id="IPR015943">
    <property type="entry name" value="WD40/YVTN_repeat-like_dom_sf"/>
</dbReference>
<dbReference type="Gene3D" id="2.130.10.10">
    <property type="entry name" value="YVTN repeat-like/Quinoprotein amine dehydrogenase"/>
    <property type="match status" value="3"/>
</dbReference>
<sequence length="854" mass="94465">SDNQFKSVIAEALEKEEGIEEKGLLRQLEGLIVNPLLRIRRNHQHPTVIIFDALDECEERGATDILRLLFSHAIRIPFLRIFITSRPEFHISSVFNQFENHKKTILHDVEASVIQQDIELYIRTELAKIPQRLGLSMPTNWTTEAEKHALVERSGKLFIFAATCIRFIGDDRALAPREHLALILGTHSLEGGDPSEVIPYKQLDRLYTRLLRKSLSDSNPRLVQNRFQIVLGSIVLLRQPLPLRSLAKFVEKDMEVVNTVLHHLQSVIIPPYDENDAPRIYHPSFADFITSPSRCTVPGFLIVTVPEQEQQHALRCFRFMGIYLKRDVAGIEDASLLNSEVDGFGAKVANALPPEAQYACQFWGSHMSYVEVGDEKVMGALEEFAMRSLLWWMEAMSLLGSVHTVGRMIQEARRWVMRSKSESTLIAILADAHRFVLAHAEVIRMSALQLYQSAFPFTPHDTALYKVYFKETSGSIRVLQGMDSQWPRILATFHGHCSPISSIACSKDGLKMASGSYDHSIRLWDVTSASGSIDLSIRLWDATSGIPIAVLKGHLGSVQSVAFSRMGYNWHQAPRTVPYGCGMPHHMSFIKKLEGHVGSVNSVAFSPDGFRLASGSRDNKDWVRCIAFSPDSSRLVGSHGSSVGLWDSTSGTPIAVLRRRSSMICSVAFSPDGMQLAAGSAAGLVWVLDAISGETTTILRGHNSRNAVAFTPDGLLLAADGISVQLWDPTLDKPIAVQAGPIGQIEDLRFSPDGLQLASSKGNSIQCRTAVPTAVPHLPFPTPSTTMATSADPTGRLFASIPKLANDGGNFMLWKYRVREILEARRYLITSLATIYKLNPALAMCTVVTGLPGT</sequence>
<evidence type="ECO:0000313" key="6">
    <source>
        <dbReference type="Proteomes" id="UP000886523"/>
    </source>
</evidence>
<accession>A0A9P6AE72</accession>
<dbReference type="PANTHER" id="PTHR22847">
    <property type="entry name" value="WD40 REPEAT PROTEIN"/>
    <property type="match status" value="1"/>
</dbReference>
<dbReference type="InterPro" id="IPR056884">
    <property type="entry name" value="NPHP3-like_N"/>
</dbReference>
<dbReference type="Proteomes" id="UP000886523">
    <property type="component" value="Unassembled WGS sequence"/>
</dbReference>
<dbReference type="PROSITE" id="PS50082">
    <property type="entry name" value="WD_REPEATS_2"/>
    <property type="match status" value="2"/>
</dbReference>
<dbReference type="PROSITE" id="PS00678">
    <property type="entry name" value="WD_REPEATS_1"/>
    <property type="match status" value="1"/>
</dbReference>
<organism evidence="5 6">
    <name type="scientific">Hydnum rufescens UP504</name>
    <dbReference type="NCBI Taxonomy" id="1448309"/>
    <lineage>
        <taxon>Eukaryota</taxon>
        <taxon>Fungi</taxon>
        <taxon>Dikarya</taxon>
        <taxon>Basidiomycota</taxon>
        <taxon>Agaricomycotina</taxon>
        <taxon>Agaricomycetes</taxon>
        <taxon>Cantharellales</taxon>
        <taxon>Hydnaceae</taxon>
        <taxon>Hydnum</taxon>
    </lineage>
</organism>
<evidence type="ECO:0000313" key="5">
    <source>
        <dbReference type="EMBL" id="KAF9503715.1"/>
    </source>
</evidence>
<name>A0A9P6AE72_9AGAM</name>
<dbReference type="CDD" id="cd00200">
    <property type="entry name" value="WD40"/>
    <property type="match status" value="1"/>
</dbReference>
<dbReference type="GO" id="GO:1990234">
    <property type="term" value="C:transferase complex"/>
    <property type="evidence" value="ECO:0007669"/>
    <property type="project" value="UniProtKB-ARBA"/>
</dbReference>
<keyword evidence="2" id="KW-0677">Repeat</keyword>
<evidence type="ECO:0000256" key="2">
    <source>
        <dbReference type="ARBA" id="ARBA00022737"/>
    </source>
</evidence>
<comment type="caution">
    <text evidence="5">The sequence shown here is derived from an EMBL/GenBank/DDBJ whole genome shotgun (WGS) entry which is preliminary data.</text>
</comment>
<dbReference type="EMBL" id="MU129312">
    <property type="protein sequence ID" value="KAF9503715.1"/>
    <property type="molecule type" value="Genomic_DNA"/>
</dbReference>
<dbReference type="Pfam" id="PF24883">
    <property type="entry name" value="NPHP3_N"/>
    <property type="match status" value="1"/>
</dbReference>
<dbReference type="InterPro" id="IPR036322">
    <property type="entry name" value="WD40_repeat_dom_sf"/>
</dbReference>
<dbReference type="AlphaFoldDB" id="A0A9P6AE72"/>
<protein>
    <recommendedName>
        <fullName evidence="4">Nephrocystin 3-like N-terminal domain-containing protein</fullName>
    </recommendedName>
</protein>
<feature type="non-terminal residue" evidence="5">
    <location>
        <position position="1"/>
    </location>
</feature>
<dbReference type="Pfam" id="PF00400">
    <property type="entry name" value="WD40"/>
    <property type="match status" value="4"/>
</dbReference>
<dbReference type="InterPro" id="IPR001680">
    <property type="entry name" value="WD40_rpt"/>
</dbReference>
<evidence type="ECO:0000259" key="4">
    <source>
        <dbReference type="Pfam" id="PF24883"/>
    </source>
</evidence>